<keyword evidence="2" id="KW-0812">Transmembrane</keyword>
<evidence type="ECO:0000313" key="3">
    <source>
        <dbReference type="EMBL" id="QHU21420.1"/>
    </source>
</evidence>
<protein>
    <submittedName>
        <fullName evidence="3">Uncharacterized protein</fullName>
    </submittedName>
</protein>
<proteinExistence type="predicted"/>
<organism evidence="3">
    <name type="scientific">viral metagenome</name>
    <dbReference type="NCBI Taxonomy" id="1070528"/>
    <lineage>
        <taxon>unclassified sequences</taxon>
        <taxon>metagenomes</taxon>
        <taxon>organismal metagenomes</taxon>
    </lineage>
</organism>
<dbReference type="AlphaFoldDB" id="A0A6C0KXL7"/>
<feature type="transmembrane region" description="Helical" evidence="2">
    <location>
        <begin position="142"/>
        <end position="159"/>
    </location>
</feature>
<keyword evidence="2" id="KW-0472">Membrane</keyword>
<sequence>MTSSNDFSEMQDRNVQTLSDIQGLQTIEKGLFSNLEAGIANNTLTQEQKDSLIGKINEISNMRVNLYKNLNGMYGFFQKNMDSTRDTVSEQKEAINIVERELNDAKRRLEIIQQENNNKIRLVEINTYYGDQYSDYANIMKLIVYFSVPILICTILANSGILPNMAFMIIAVTIVTIAVFYIGRQVITIFSKDTMNYSEYDWHTDKSKLPEVTTDDPSGEDPWVGTAVACTADACCPEGYGYSAVDNKCISSELLAESTSMQESAETALAAYMENSRKKSSNGYPPMGGYGSL</sequence>
<evidence type="ECO:0000256" key="2">
    <source>
        <dbReference type="SAM" id="Phobius"/>
    </source>
</evidence>
<evidence type="ECO:0000256" key="1">
    <source>
        <dbReference type="SAM" id="Coils"/>
    </source>
</evidence>
<accession>A0A6C0KXL7</accession>
<feature type="transmembrane region" description="Helical" evidence="2">
    <location>
        <begin position="165"/>
        <end position="183"/>
    </location>
</feature>
<reference evidence="3" key="1">
    <citation type="journal article" date="2020" name="Nature">
        <title>Giant virus diversity and host interactions through global metagenomics.</title>
        <authorList>
            <person name="Schulz F."/>
            <person name="Roux S."/>
            <person name="Paez-Espino D."/>
            <person name="Jungbluth S."/>
            <person name="Walsh D.A."/>
            <person name="Denef V.J."/>
            <person name="McMahon K.D."/>
            <person name="Konstantinidis K.T."/>
            <person name="Eloe-Fadrosh E.A."/>
            <person name="Kyrpides N.C."/>
            <person name="Woyke T."/>
        </authorList>
    </citation>
    <scope>NUCLEOTIDE SEQUENCE</scope>
    <source>
        <strain evidence="3">GVMAG-S-3300013094-109</strain>
    </source>
</reference>
<keyword evidence="2" id="KW-1133">Transmembrane helix</keyword>
<feature type="coiled-coil region" evidence="1">
    <location>
        <begin position="81"/>
        <end position="122"/>
    </location>
</feature>
<name>A0A6C0KXL7_9ZZZZ</name>
<keyword evidence="1" id="KW-0175">Coiled coil</keyword>
<dbReference type="EMBL" id="MN740989">
    <property type="protein sequence ID" value="QHU21420.1"/>
    <property type="molecule type" value="Genomic_DNA"/>
</dbReference>